<dbReference type="Pfam" id="PF13966">
    <property type="entry name" value="zf-RVT"/>
    <property type="match status" value="1"/>
</dbReference>
<comment type="caution">
    <text evidence="2">The sequence shown here is derived from an EMBL/GenBank/DDBJ whole genome shotgun (WGS) entry which is preliminary data.</text>
</comment>
<evidence type="ECO:0000259" key="1">
    <source>
        <dbReference type="Pfam" id="PF13966"/>
    </source>
</evidence>
<dbReference type="Proteomes" id="UP000467841">
    <property type="component" value="Unassembled WGS sequence"/>
</dbReference>
<accession>A0A6D2L9C1</accession>
<sequence length="334" mass="38578">MVWRIASSHPSLWVQWIKTYLIPTDSFWSVRDTGLGSWVWRKLLKCRDLAKQFYKVEVHNGQRTSFWYDNWSPLGTLIDITGPRGFIDLGITSSKSVADALTGLGRRRHRTEQLRAIQVMLNSLCSRSMHTAEDIPLWKVSADVYKPSFSTKNTWIQPRHAGPVIQWHRGVWFTHSTPKFCFFAWLAMHNRLATGDRMLSWNAGVNATCLLCQQSVESRNHLFFACRYSAAVWSVLTKGLLKGLYTTNWNALVSVISNTTQPRHTQFLIRYVFQATIHGLWTERNSRRHGKQPLPPAQLVQLIDKTTRNRLSSITQIGDRKFDGALQTWFETRS</sequence>
<keyword evidence="3" id="KW-1185">Reference proteome</keyword>
<organism evidence="2 3">
    <name type="scientific">Microthlaspi erraticum</name>
    <dbReference type="NCBI Taxonomy" id="1685480"/>
    <lineage>
        <taxon>Eukaryota</taxon>
        <taxon>Viridiplantae</taxon>
        <taxon>Streptophyta</taxon>
        <taxon>Embryophyta</taxon>
        <taxon>Tracheophyta</taxon>
        <taxon>Spermatophyta</taxon>
        <taxon>Magnoliopsida</taxon>
        <taxon>eudicotyledons</taxon>
        <taxon>Gunneridae</taxon>
        <taxon>Pentapetalae</taxon>
        <taxon>rosids</taxon>
        <taxon>malvids</taxon>
        <taxon>Brassicales</taxon>
        <taxon>Brassicaceae</taxon>
        <taxon>Coluteocarpeae</taxon>
        <taxon>Microthlaspi</taxon>
    </lineage>
</organism>
<proteinExistence type="predicted"/>
<dbReference type="InterPro" id="IPR026960">
    <property type="entry name" value="RVT-Znf"/>
</dbReference>
<evidence type="ECO:0000313" key="3">
    <source>
        <dbReference type="Proteomes" id="UP000467841"/>
    </source>
</evidence>
<evidence type="ECO:0000313" key="2">
    <source>
        <dbReference type="EMBL" id="CAA7060944.1"/>
    </source>
</evidence>
<dbReference type="PANTHER" id="PTHR33116">
    <property type="entry name" value="REVERSE TRANSCRIPTASE ZINC-BINDING DOMAIN-CONTAINING PROTEIN-RELATED-RELATED"/>
    <property type="match status" value="1"/>
</dbReference>
<dbReference type="OrthoDB" id="1094856at2759"/>
<reference evidence="2" key="1">
    <citation type="submission" date="2020-01" db="EMBL/GenBank/DDBJ databases">
        <authorList>
            <person name="Mishra B."/>
        </authorList>
    </citation>
    <scope>NUCLEOTIDE SEQUENCE [LARGE SCALE GENOMIC DNA]</scope>
</reference>
<dbReference type="EMBL" id="CACVBM020001840">
    <property type="protein sequence ID" value="CAA7060944.1"/>
    <property type="molecule type" value="Genomic_DNA"/>
</dbReference>
<feature type="domain" description="Reverse transcriptase zinc-binding" evidence="1">
    <location>
        <begin position="149"/>
        <end position="233"/>
    </location>
</feature>
<gene>
    <name evidence="2" type="ORF">MERR_LOCUS48180</name>
</gene>
<dbReference type="PANTHER" id="PTHR33116:SF80">
    <property type="entry name" value="REVERSE TRANSCRIPTASE ZINC-BINDING DOMAIN-CONTAINING PROTEIN"/>
    <property type="match status" value="1"/>
</dbReference>
<dbReference type="AlphaFoldDB" id="A0A6D2L9C1"/>
<name>A0A6D2L9C1_9BRAS</name>
<protein>
    <recommendedName>
        <fullName evidence="1">Reverse transcriptase zinc-binding domain-containing protein</fullName>
    </recommendedName>
</protein>